<evidence type="ECO:0000256" key="3">
    <source>
        <dbReference type="ARBA" id="ARBA00022989"/>
    </source>
</evidence>
<proteinExistence type="predicted"/>
<feature type="transmembrane region" description="Helical" evidence="6">
    <location>
        <begin position="458"/>
        <end position="477"/>
    </location>
</feature>
<dbReference type="GO" id="GO:0016020">
    <property type="term" value="C:membrane"/>
    <property type="evidence" value="ECO:0007669"/>
    <property type="project" value="UniProtKB-SubCell"/>
</dbReference>
<dbReference type="AlphaFoldDB" id="A0A8H6CHY5"/>
<dbReference type="GO" id="GO:0022857">
    <property type="term" value="F:transmembrane transporter activity"/>
    <property type="evidence" value="ECO:0007669"/>
    <property type="project" value="InterPro"/>
</dbReference>
<keyword evidence="4 6" id="KW-0472">Membrane</keyword>
<feature type="transmembrane region" description="Helical" evidence="6">
    <location>
        <begin position="82"/>
        <end position="102"/>
    </location>
</feature>
<dbReference type="EMBL" id="JACCJB010000009">
    <property type="protein sequence ID" value="KAF6223920.1"/>
    <property type="molecule type" value="Genomic_DNA"/>
</dbReference>
<dbReference type="RefSeq" id="XP_037152980.1">
    <property type="nucleotide sequence ID" value="XM_037301346.1"/>
</dbReference>
<sequence>MAISWPRFWVDHSRGFNYNLTWQERRNLVLSSVEAAGFGWWIVFVAGIGFLTDAYDIFSINTIIPMLSIIYWEGSIPTSYQLGMNTATLLGSMIGQIVFGFLADRYGRRKMYGLELIVTIAASLGFATASTGVNGSMSLIALLIFWRLIMGIGIGADYPLSAVITAEFAPTKYRARMLAAVFFFQPLGQLIAVLMAFAATAGFSSYVSSIPTSVPPDMACSVFTKDAAGIECARTVDRAWRLVAGLGAVPAAVAMVFRLTIPESVYYILDIKNDSNEAMHAKDYFGSREDLGHDDRDSVHMDEFEHSPKAATNGHHIATELQLPQPALQSRLHGQGLSDDSAANSIGPTVEELEDPHPSQASRADLYKYLFTDGNWTDLFATAVNWMLLDFTFYLLGVNSSSFIPRMFGQKPGDQLPPYNWLVNNERHIMESTSIGALVGSAMAIFAMHLFSRKRIQMWGFLILGGLFILVGALYVTLPSTNAHVAIVVFYGICQLFYNLGPNTTTFIIPAEAFPTRYRCTLYGISAASGKLGSVLGQIVVIKVQSNKRLGITLILFVLVMLVGATLSQYLTPETSDIHGKSRKLEDLAQGKSHRRDMEREEREERDAERSRPKQQ</sequence>
<dbReference type="InterPro" id="IPR005829">
    <property type="entry name" value="Sugar_transporter_CS"/>
</dbReference>
<dbReference type="InterPro" id="IPR020846">
    <property type="entry name" value="MFS_dom"/>
</dbReference>
<dbReference type="Pfam" id="PF07690">
    <property type="entry name" value="MFS_1"/>
    <property type="match status" value="1"/>
</dbReference>
<feature type="transmembrane region" description="Helical" evidence="6">
    <location>
        <begin position="139"/>
        <end position="156"/>
    </location>
</feature>
<evidence type="ECO:0000256" key="5">
    <source>
        <dbReference type="SAM" id="MobiDB-lite"/>
    </source>
</evidence>
<keyword evidence="9" id="KW-1185">Reference proteome</keyword>
<feature type="transmembrane region" description="Helical" evidence="6">
    <location>
        <begin position="28"/>
        <end position="51"/>
    </location>
</feature>
<dbReference type="PANTHER" id="PTHR24064">
    <property type="entry name" value="SOLUTE CARRIER FAMILY 22 MEMBER"/>
    <property type="match status" value="1"/>
</dbReference>
<evidence type="ECO:0000256" key="1">
    <source>
        <dbReference type="ARBA" id="ARBA00004141"/>
    </source>
</evidence>
<accession>A0A8H6CHY5</accession>
<keyword evidence="3 6" id="KW-1133">Transmembrane helix</keyword>
<dbReference type="GeneID" id="59338884"/>
<comment type="subcellular location">
    <subcellularLocation>
        <location evidence="1">Membrane</location>
        <topology evidence="1">Multi-pass membrane protein</topology>
    </subcellularLocation>
</comment>
<feature type="transmembrane region" description="Helical" evidence="6">
    <location>
        <begin position="177"/>
        <end position="199"/>
    </location>
</feature>
<dbReference type="Gene3D" id="1.20.1250.20">
    <property type="entry name" value="MFS general substrate transporter like domains"/>
    <property type="match status" value="2"/>
</dbReference>
<dbReference type="SUPFAM" id="SSF103473">
    <property type="entry name" value="MFS general substrate transporter"/>
    <property type="match status" value="1"/>
</dbReference>
<feature type="transmembrane region" description="Helical" evidence="6">
    <location>
        <begin position="58"/>
        <end position="76"/>
    </location>
</feature>
<dbReference type="Proteomes" id="UP000593566">
    <property type="component" value="Unassembled WGS sequence"/>
</dbReference>
<evidence type="ECO:0000259" key="7">
    <source>
        <dbReference type="PROSITE" id="PS50850"/>
    </source>
</evidence>
<feature type="compositionally biased region" description="Basic and acidic residues" evidence="5">
    <location>
        <begin position="577"/>
        <end position="589"/>
    </location>
</feature>
<keyword evidence="2 6" id="KW-0812">Transmembrane</keyword>
<feature type="transmembrane region" description="Helical" evidence="6">
    <location>
        <begin position="483"/>
        <end position="501"/>
    </location>
</feature>
<feature type="transmembrane region" description="Helical" evidence="6">
    <location>
        <begin position="114"/>
        <end position="133"/>
    </location>
</feature>
<feature type="region of interest" description="Disordered" evidence="5">
    <location>
        <begin position="577"/>
        <end position="616"/>
    </location>
</feature>
<organism evidence="8 9">
    <name type="scientific">Letharia lupina</name>
    <dbReference type="NCBI Taxonomy" id="560253"/>
    <lineage>
        <taxon>Eukaryota</taxon>
        <taxon>Fungi</taxon>
        <taxon>Dikarya</taxon>
        <taxon>Ascomycota</taxon>
        <taxon>Pezizomycotina</taxon>
        <taxon>Lecanoromycetes</taxon>
        <taxon>OSLEUM clade</taxon>
        <taxon>Lecanoromycetidae</taxon>
        <taxon>Lecanorales</taxon>
        <taxon>Lecanorineae</taxon>
        <taxon>Parmeliaceae</taxon>
        <taxon>Letharia</taxon>
    </lineage>
</organism>
<evidence type="ECO:0000313" key="8">
    <source>
        <dbReference type="EMBL" id="KAF6223920.1"/>
    </source>
</evidence>
<dbReference type="InterPro" id="IPR036259">
    <property type="entry name" value="MFS_trans_sf"/>
</dbReference>
<evidence type="ECO:0000256" key="6">
    <source>
        <dbReference type="SAM" id="Phobius"/>
    </source>
</evidence>
<dbReference type="PROSITE" id="PS50850">
    <property type="entry name" value="MFS"/>
    <property type="match status" value="1"/>
</dbReference>
<feature type="domain" description="Major facilitator superfamily (MFS) profile" evidence="7">
    <location>
        <begin position="42"/>
        <end position="576"/>
    </location>
</feature>
<name>A0A8H6CHY5_9LECA</name>
<evidence type="ECO:0000256" key="4">
    <source>
        <dbReference type="ARBA" id="ARBA00023136"/>
    </source>
</evidence>
<protein>
    <recommendedName>
        <fullName evidence="7">Major facilitator superfamily (MFS) profile domain-containing protein</fullName>
    </recommendedName>
</protein>
<evidence type="ECO:0000313" key="9">
    <source>
        <dbReference type="Proteomes" id="UP000593566"/>
    </source>
</evidence>
<reference evidence="8 9" key="1">
    <citation type="journal article" date="2020" name="Genomics">
        <title>Complete, high-quality genomes from long-read metagenomic sequencing of two wolf lichen thalli reveals enigmatic genome architecture.</title>
        <authorList>
            <person name="McKenzie S.K."/>
            <person name="Walston R.F."/>
            <person name="Allen J.L."/>
        </authorList>
    </citation>
    <scope>NUCLEOTIDE SEQUENCE [LARGE SCALE GENOMIC DNA]</scope>
    <source>
        <strain evidence="8">WasteWater1</strain>
    </source>
</reference>
<dbReference type="PROSITE" id="PS00217">
    <property type="entry name" value="SUGAR_TRANSPORT_2"/>
    <property type="match status" value="1"/>
</dbReference>
<evidence type="ECO:0000256" key="2">
    <source>
        <dbReference type="ARBA" id="ARBA00022692"/>
    </source>
</evidence>
<feature type="region of interest" description="Disordered" evidence="5">
    <location>
        <begin position="332"/>
        <end position="358"/>
    </location>
</feature>
<feature type="compositionally biased region" description="Basic and acidic residues" evidence="5">
    <location>
        <begin position="596"/>
        <end position="616"/>
    </location>
</feature>
<feature type="transmembrane region" description="Helical" evidence="6">
    <location>
        <begin position="429"/>
        <end position="451"/>
    </location>
</feature>
<feature type="transmembrane region" description="Helical" evidence="6">
    <location>
        <begin position="550"/>
        <end position="571"/>
    </location>
</feature>
<dbReference type="InterPro" id="IPR011701">
    <property type="entry name" value="MFS"/>
</dbReference>
<feature type="transmembrane region" description="Helical" evidence="6">
    <location>
        <begin position="239"/>
        <end position="261"/>
    </location>
</feature>
<gene>
    <name evidence="8" type="ORF">HO133_010494</name>
</gene>
<comment type="caution">
    <text evidence="8">The sequence shown here is derived from an EMBL/GenBank/DDBJ whole genome shotgun (WGS) entry which is preliminary data.</text>
</comment>